<evidence type="ECO:0000256" key="1">
    <source>
        <dbReference type="SAM" id="MobiDB-lite"/>
    </source>
</evidence>
<gene>
    <name evidence="2" type="ORF">TRIUR3_11794</name>
</gene>
<name>M8AH02_TRIUA</name>
<dbReference type="AlphaFoldDB" id="M8AH02"/>
<dbReference type="PANTHER" id="PTHR33165">
    <property type="entry name" value="F-BOX DOMAIN CONTAINING PROTEIN-LIKE-RELATED"/>
    <property type="match status" value="1"/>
</dbReference>
<feature type="region of interest" description="Disordered" evidence="1">
    <location>
        <begin position="1"/>
        <end position="63"/>
    </location>
</feature>
<reference evidence="2" key="1">
    <citation type="journal article" date="2013" name="Nature">
        <title>Draft genome of the wheat A-genome progenitor Triticum urartu.</title>
        <authorList>
            <person name="Ling H.Q."/>
            <person name="Zhao S."/>
            <person name="Liu D."/>
            <person name="Wang J."/>
            <person name="Sun H."/>
            <person name="Zhang C."/>
            <person name="Fan H."/>
            <person name="Li D."/>
            <person name="Dong L."/>
            <person name="Tao Y."/>
            <person name="Gao C."/>
            <person name="Wu H."/>
            <person name="Li Y."/>
            <person name="Cui Y."/>
            <person name="Guo X."/>
            <person name="Zheng S."/>
            <person name="Wang B."/>
            <person name="Yu K."/>
            <person name="Liang Q."/>
            <person name="Yang W."/>
            <person name="Lou X."/>
            <person name="Chen J."/>
            <person name="Feng M."/>
            <person name="Jian J."/>
            <person name="Zhang X."/>
            <person name="Luo G."/>
            <person name="Jiang Y."/>
            <person name="Liu J."/>
            <person name="Wang Z."/>
            <person name="Sha Y."/>
            <person name="Zhang B."/>
            <person name="Wu H."/>
            <person name="Tang D."/>
            <person name="Shen Q."/>
            <person name="Xue P."/>
            <person name="Zou S."/>
            <person name="Wang X."/>
            <person name="Liu X."/>
            <person name="Wang F."/>
            <person name="Yang Y."/>
            <person name="An X."/>
            <person name="Dong Z."/>
            <person name="Zhang K."/>
            <person name="Zhang X."/>
            <person name="Luo M.C."/>
            <person name="Dvorak J."/>
            <person name="Tong Y."/>
            <person name="Wang J."/>
            <person name="Yang H."/>
            <person name="Li Z."/>
            <person name="Wang D."/>
            <person name="Zhang A."/>
            <person name="Wang J."/>
        </authorList>
    </citation>
    <scope>NUCLEOTIDE SEQUENCE</scope>
</reference>
<protein>
    <recommendedName>
        <fullName evidence="3">F-box domain-containing protein</fullName>
    </recommendedName>
</protein>
<proteinExistence type="predicted"/>
<evidence type="ECO:0008006" key="3">
    <source>
        <dbReference type="Google" id="ProtNLM"/>
    </source>
</evidence>
<accession>M8AH02</accession>
<dbReference type="OMA" id="ETEWRDW"/>
<feature type="compositionally biased region" description="Basic residues" evidence="1">
    <location>
        <begin position="23"/>
        <end position="32"/>
    </location>
</feature>
<organism evidence="2">
    <name type="scientific">Triticum urartu</name>
    <name type="common">Red wild einkorn</name>
    <name type="synonym">Crithodium urartu</name>
    <dbReference type="NCBI Taxonomy" id="4572"/>
    <lineage>
        <taxon>Eukaryota</taxon>
        <taxon>Viridiplantae</taxon>
        <taxon>Streptophyta</taxon>
        <taxon>Embryophyta</taxon>
        <taxon>Tracheophyta</taxon>
        <taxon>Spermatophyta</taxon>
        <taxon>Magnoliopsida</taxon>
        <taxon>Liliopsida</taxon>
        <taxon>Poales</taxon>
        <taxon>Poaceae</taxon>
        <taxon>BOP clade</taxon>
        <taxon>Pooideae</taxon>
        <taxon>Triticodae</taxon>
        <taxon>Triticeae</taxon>
        <taxon>Triticinae</taxon>
        <taxon>Triticum</taxon>
    </lineage>
</organism>
<feature type="compositionally biased region" description="Basic and acidic residues" evidence="1">
    <location>
        <begin position="41"/>
        <end position="63"/>
    </location>
</feature>
<dbReference type="PANTHER" id="PTHR33165:SF101">
    <property type="entry name" value="F-BOX DOMAIN-CONTAINING PROTEIN"/>
    <property type="match status" value="1"/>
</dbReference>
<evidence type="ECO:0000313" key="2">
    <source>
        <dbReference type="EMBL" id="EMS59994.1"/>
    </source>
</evidence>
<dbReference type="EMBL" id="KD114535">
    <property type="protein sequence ID" value="EMS59994.1"/>
    <property type="molecule type" value="Genomic_DNA"/>
</dbReference>
<sequence length="307" mass="34298">MTRGQRRRLGLADPPAPCAGSGHPRKRPRQGLRRCTAARLPGHEPRSSTDGAHRTGHPGETEWRDWANLTTEIADDVAVRLLSHNVSEYLRFRAVCKPWRELKEDPRAHGVLDSRFRPHGWFPLPNRGEPPSRRRLVHATARARVVRVHHQIFSTSRLLSVASGLLVMRDEATCIVRLLHPFTGALAEFPDITDVRPHDGAEPSARLGMDAFKARFPGLGVDPDAYLATDDYKSGYPAEGTVMDFASIDDSTSPPTLQLCVNNGKWLRPSAKPGDEHWVSLSRRRGSVRAMLHRALLRLVTARINLD</sequence>